<dbReference type="SUPFAM" id="SSF47413">
    <property type="entry name" value="lambda repressor-like DNA-binding domains"/>
    <property type="match status" value="1"/>
</dbReference>
<dbReference type="InterPro" id="IPR001761">
    <property type="entry name" value="Peripla_BP/Lac1_sug-bd_dom"/>
</dbReference>
<dbReference type="Gene3D" id="3.40.50.2300">
    <property type="match status" value="2"/>
</dbReference>
<evidence type="ECO:0000313" key="6">
    <source>
        <dbReference type="Proteomes" id="UP000064893"/>
    </source>
</evidence>
<keyword evidence="2" id="KW-0238">DNA-binding</keyword>
<keyword evidence="3" id="KW-0804">Transcription</keyword>
<dbReference type="InterPro" id="IPR010982">
    <property type="entry name" value="Lambda_DNA-bd_dom_sf"/>
</dbReference>
<dbReference type="OrthoDB" id="9803256at2"/>
<sequence length="336" mass="37346">MKRTFITIKDIARELSISASTVSRALKDHPDISQETKDRVVAYAREMGYQPNSIALSLKSRQSHVIGLIVPEIVHHFFSSVISGIDEVASKAGYNVIISQSNESFEREIHNTRTLLGSRVDGMLISRTKETVDYDHFRHIDAAGVPMVFFDRTCEGVNADNVIIDDKKAAFDATEYLINTGCKKIVHLKGPENLTISHQRLTGYRQALEKHAIPYKSAYVIEADNYEKGVNAVRRLLSEHNLPDAIFTVNDLTALGAISALKEGGIKIPDQVSVVGFTNGVISRLSDPPLTTIEQNGFLMGEKAAKLLLERINNEEELPSRTEVIPTKLIVRKSTY</sequence>
<dbReference type="STRING" id="1307839.L21SP5_02775"/>
<dbReference type="EMBL" id="CP013118">
    <property type="protein sequence ID" value="ALO16398.1"/>
    <property type="molecule type" value="Genomic_DNA"/>
</dbReference>
<feature type="domain" description="HTH lacI-type" evidence="4">
    <location>
        <begin position="6"/>
        <end position="60"/>
    </location>
</feature>
<evidence type="ECO:0000313" key="5">
    <source>
        <dbReference type="EMBL" id="ALO16398.1"/>
    </source>
</evidence>
<dbReference type="Pfam" id="PF00356">
    <property type="entry name" value="LacI"/>
    <property type="match status" value="1"/>
</dbReference>
<dbReference type="PANTHER" id="PTHR30146">
    <property type="entry name" value="LACI-RELATED TRANSCRIPTIONAL REPRESSOR"/>
    <property type="match status" value="1"/>
</dbReference>
<dbReference type="Gene3D" id="1.10.260.40">
    <property type="entry name" value="lambda repressor-like DNA-binding domains"/>
    <property type="match status" value="1"/>
</dbReference>
<dbReference type="InterPro" id="IPR000843">
    <property type="entry name" value="HTH_LacI"/>
</dbReference>
<dbReference type="Proteomes" id="UP000064893">
    <property type="component" value="Chromosome"/>
</dbReference>
<dbReference type="CDD" id="cd06267">
    <property type="entry name" value="PBP1_LacI_sugar_binding-like"/>
    <property type="match status" value="1"/>
</dbReference>
<dbReference type="AlphaFoldDB" id="A0A0S2I266"/>
<keyword evidence="6" id="KW-1185">Reference proteome</keyword>
<name>A0A0S2I266_9BACT</name>
<organism evidence="5 6">
    <name type="scientific">Salinivirga cyanobacteriivorans</name>
    <dbReference type="NCBI Taxonomy" id="1307839"/>
    <lineage>
        <taxon>Bacteria</taxon>
        <taxon>Pseudomonadati</taxon>
        <taxon>Bacteroidota</taxon>
        <taxon>Bacteroidia</taxon>
        <taxon>Bacteroidales</taxon>
        <taxon>Salinivirgaceae</taxon>
        <taxon>Salinivirga</taxon>
    </lineage>
</organism>
<dbReference type="GO" id="GO:0003700">
    <property type="term" value="F:DNA-binding transcription factor activity"/>
    <property type="evidence" value="ECO:0007669"/>
    <property type="project" value="TreeGrafter"/>
</dbReference>
<keyword evidence="1" id="KW-0805">Transcription regulation</keyword>
<dbReference type="PATRIC" id="fig|1307839.3.peg.2913"/>
<dbReference type="GO" id="GO:0000976">
    <property type="term" value="F:transcription cis-regulatory region binding"/>
    <property type="evidence" value="ECO:0007669"/>
    <property type="project" value="TreeGrafter"/>
</dbReference>
<accession>A0A0S2I266</accession>
<dbReference type="SMART" id="SM00354">
    <property type="entry name" value="HTH_LACI"/>
    <property type="match status" value="1"/>
</dbReference>
<evidence type="ECO:0000259" key="4">
    <source>
        <dbReference type="PROSITE" id="PS50932"/>
    </source>
</evidence>
<gene>
    <name evidence="5" type="primary">cytR</name>
    <name evidence="5" type="ORF">L21SP5_02775</name>
</gene>
<evidence type="ECO:0000256" key="2">
    <source>
        <dbReference type="ARBA" id="ARBA00023125"/>
    </source>
</evidence>
<dbReference type="RefSeq" id="WP_057953774.1">
    <property type="nucleotide sequence ID" value="NZ_CP013118.1"/>
</dbReference>
<dbReference type="SUPFAM" id="SSF53822">
    <property type="entry name" value="Periplasmic binding protein-like I"/>
    <property type="match status" value="1"/>
</dbReference>
<dbReference type="KEGG" id="blq:L21SP5_02775"/>
<dbReference type="PROSITE" id="PS50932">
    <property type="entry name" value="HTH_LACI_2"/>
    <property type="match status" value="1"/>
</dbReference>
<dbReference type="InterPro" id="IPR028082">
    <property type="entry name" value="Peripla_BP_I"/>
</dbReference>
<dbReference type="PANTHER" id="PTHR30146:SF109">
    <property type="entry name" value="HTH-TYPE TRANSCRIPTIONAL REGULATOR GALS"/>
    <property type="match status" value="1"/>
</dbReference>
<dbReference type="CDD" id="cd01392">
    <property type="entry name" value="HTH_LacI"/>
    <property type="match status" value="1"/>
</dbReference>
<proteinExistence type="predicted"/>
<evidence type="ECO:0000256" key="3">
    <source>
        <dbReference type="ARBA" id="ARBA00023163"/>
    </source>
</evidence>
<reference evidence="5 6" key="1">
    <citation type="submission" date="2015-11" db="EMBL/GenBank/DDBJ databases">
        <title>Description and complete genome sequence of a novel strain predominating in hypersaline microbial mats and representing a new family of the Bacteriodetes phylum.</title>
        <authorList>
            <person name="Spring S."/>
            <person name="Bunk B."/>
            <person name="Sproer C."/>
            <person name="Klenk H.-P."/>
        </authorList>
    </citation>
    <scope>NUCLEOTIDE SEQUENCE [LARGE SCALE GENOMIC DNA]</scope>
    <source>
        <strain evidence="5 6">L21-Spi-D4</strain>
    </source>
</reference>
<dbReference type="Pfam" id="PF00532">
    <property type="entry name" value="Peripla_BP_1"/>
    <property type="match status" value="1"/>
</dbReference>
<evidence type="ECO:0000256" key="1">
    <source>
        <dbReference type="ARBA" id="ARBA00023015"/>
    </source>
</evidence>
<protein>
    <submittedName>
        <fullName evidence="5">HTH-type transcriptional repressor CytR</fullName>
    </submittedName>
</protein>